<feature type="disulfide bond" evidence="1">
    <location>
        <begin position="28"/>
        <end position="38"/>
    </location>
</feature>
<name>H9V2W3_PINTA</name>
<dbReference type="EMBL" id="FJ096320">
    <property type="protein sequence ID" value="AFG44108.1"/>
    <property type="molecule type" value="Genomic_DNA"/>
</dbReference>
<dbReference type="EMBL" id="FJ096323">
    <property type="protein sequence ID" value="AFG44106.1"/>
    <property type="molecule type" value="Genomic_DNA"/>
</dbReference>
<evidence type="ECO:0000313" key="3">
    <source>
        <dbReference type="EMBL" id="AFG44105.1"/>
    </source>
</evidence>
<evidence type="ECO:0000313" key="6">
    <source>
        <dbReference type="EMBL" id="AFG44108.1"/>
    </source>
</evidence>
<dbReference type="InterPro" id="IPR037176">
    <property type="entry name" value="Osmotin/thaumatin-like_sf"/>
</dbReference>
<evidence type="ECO:0000313" key="12">
    <source>
        <dbReference type="EMBL" id="AFG44114.1"/>
    </source>
</evidence>
<dbReference type="SUPFAM" id="SSF49870">
    <property type="entry name" value="Osmotin, thaumatin-like protein"/>
    <property type="match status" value="1"/>
</dbReference>
<organism evidence="4">
    <name type="scientific">Pinus taeda</name>
    <name type="common">Loblolly pine</name>
    <dbReference type="NCBI Taxonomy" id="3352"/>
    <lineage>
        <taxon>Eukaryota</taxon>
        <taxon>Viridiplantae</taxon>
        <taxon>Streptophyta</taxon>
        <taxon>Embryophyta</taxon>
        <taxon>Tracheophyta</taxon>
        <taxon>Spermatophyta</taxon>
        <taxon>Pinopsida</taxon>
        <taxon>Pinidae</taxon>
        <taxon>Conifers I</taxon>
        <taxon>Pinales</taxon>
        <taxon>Pinaceae</taxon>
        <taxon>Pinus</taxon>
        <taxon>Pinus subgen. Pinus</taxon>
    </lineage>
</organism>
<evidence type="ECO:0000256" key="1">
    <source>
        <dbReference type="PIRSR" id="PIRSR002703-1"/>
    </source>
</evidence>
<dbReference type="PANTHER" id="PTHR31048">
    <property type="entry name" value="OS03G0233200 PROTEIN"/>
    <property type="match status" value="1"/>
</dbReference>
<evidence type="ECO:0000313" key="10">
    <source>
        <dbReference type="EMBL" id="AFG44112.1"/>
    </source>
</evidence>
<reference evidence="4" key="1">
    <citation type="submission" date="2008-08" db="EMBL/GenBank/DDBJ databases">
        <title>Nucleotide Diversity and Divergence in the Loblolly Pine Gene Space.</title>
        <authorList>
            <person name="Neale D.B."/>
            <person name="Wegrzyn J.L."/>
            <person name="Lee J.M."/>
            <person name="Eckert A.J."/>
            <person name="Liechty J.D."/>
            <person name="Stevens K.A."/>
            <person name="Langley C.H."/>
        </authorList>
    </citation>
    <scope>NUCLEOTIDE SEQUENCE</scope>
    <source>
        <strain evidence="7">7478</strain>
        <strain evidence="9">7479</strain>
        <strain evidence="12">7480</strain>
        <strain evidence="6">7481</strain>
        <strain evidence="13">7482</strain>
        <strain evidence="4">7485</strain>
        <strain evidence="3">7486</strain>
        <strain evidence="2">7487</strain>
        <strain evidence="5">7489</strain>
        <strain evidence="15">7490</strain>
        <strain evidence="8">7491</strain>
        <strain evidence="11">7492</strain>
        <strain evidence="10">7493</strain>
        <strain evidence="14">7494</strain>
        <tissue evidence="4">Megagametophyte</tissue>
    </source>
</reference>
<dbReference type="EMBL" id="FJ096322">
    <property type="protein sequence ID" value="AFG44110.1"/>
    <property type="molecule type" value="Genomic_DNA"/>
</dbReference>
<feature type="disulfide bond" evidence="1">
    <location>
        <begin position="18"/>
        <end position="27"/>
    </location>
</feature>
<dbReference type="Pfam" id="PF00314">
    <property type="entry name" value="Thaumatin"/>
    <property type="match status" value="1"/>
</dbReference>
<dbReference type="EMBL" id="FJ096327">
    <property type="protein sequence ID" value="AFG44117.1"/>
    <property type="molecule type" value="Genomic_DNA"/>
</dbReference>
<dbReference type="EMBL" id="FJ096329">
    <property type="protein sequence ID" value="AFG44105.1"/>
    <property type="molecule type" value="Genomic_DNA"/>
</dbReference>
<evidence type="ECO:0000313" key="11">
    <source>
        <dbReference type="EMBL" id="AFG44113.1"/>
    </source>
</evidence>
<evidence type="ECO:0000313" key="8">
    <source>
        <dbReference type="EMBL" id="AFG44110.1"/>
    </source>
</evidence>
<evidence type="ECO:0000313" key="15">
    <source>
        <dbReference type="EMBL" id="AFG44117.1"/>
    </source>
</evidence>
<dbReference type="EMBL" id="FJ096316">
    <property type="protein sequence ID" value="AFG44114.1"/>
    <property type="molecule type" value="Genomic_DNA"/>
</dbReference>
<dbReference type="EMBL" id="FJ096318">
    <property type="protein sequence ID" value="AFG44111.1"/>
    <property type="molecule type" value="Genomic_DNA"/>
</dbReference>
<dbReference type="EMBL" id="FJ096331">
    <property type="protein sequence ID" value="AFG44115.1"/>
    <property type="molecule type" value="Genomic_DNA"/>
</dbReference>
<gene>
    <name evidence="4" type="ORF">2_4618_02</name>
</gene>
<dbReference type="AlphaFoldDB" id="H9V2W3"/>
<protein>
    <recommendedName>
        <fullName evidence="16">Thaumatin-like protein</fullName>
    </recommendedName>
</protein>
<proteinExistence type="predicted"/>
<dbReference type="EMBL" id="FJ096330">
    <property type="protein sequence ID" value="AFG44113.1"/>
    <property type="molecule type" value="Genomic_DNA"/>
</dbReference>
<evidence type="ECO:0000313" key="4">
    <source>
        <dbReference type="EMBL" id="AFG44106.1"/>
    </source>
</evidence>
<dbReference type="InterPro" id="IPR001938">
    <property type="entry name" value="Thaumatin"/>
</dbReference>
<evidence type="ECO:0000313" key="9">
    <source>
        <dbReference type="EMBL" id="AFG44111.1"/>
    </source>
</evidence>
<evidence type="ECO:0000313" key="7">
    <source>
        <dbReference type="EMBL" id="AFG44109.1"/>
    </source>
</evidence>
<dbReference type="SMART" id="SM00205">
    <property type="entry name" value="THN"/>
    <property type="match status" value="1"/>
</dbReference>
<dbReference type="EMBL" id="FJ096317">
    <property type="protein sequence ID" value="AFG44109.1"/>
    <property type="molecule type" value="Genomic_DNA"/>
</dbReference>
<dbReference type="EMBL" id="FJ096328">
    <property type="protein sequence ID" value="AFG44107.1"/>
    <property type="molecule type" value="Genomic_DNA"/>
</dbReference>
<dbReference type="Gene3D" id="2.60.110.10">
    <property type="entry name" value="Thaumatin"/>
    <property type="match status" value="1"/>
</dbReference>
<evidence type="ECO:0008006" key="16">
    <source>
        <dbReference type="Google" id="ProtNLM"/>
    </source>
</evidence>
<dbReference type="PIRSF" id="PIRSF002703">
    <property type="entry name" value="Thaumatin"/>
    <property type="match status" value="1"/>
</dbReference>
<evidence type="ECO:0000313" key="2">
    <source>
        <dbReference type="EMBL" id="AFG44104.1"/>
    </source>
</evidence>
<dbReference type="PROSITE" id="PS51367">
    <property type="entry name" value="THAUMATIN_2"/>
    <property type="match status" value="1"/>
</dbReference>
<evidence type="ECO:0000313" key="5">
    <source>
        <dbReference type="EMBL" id="AFG44107.1"/>
    </source>
</evidence>
<accession>H9V2W3</accession>
<dbReference type="EMBL" id="FJ096326">
    <property type="protein sequence ID" value="AFG44116.1"/>
    <property type="molecule type" value="Genomic_DNA"/>
</dbReference>
<feature type="non-terminal residue" evidence="4">
    <location>
        <position position="1"/>
    </location>
</feature>
<evidence type="ECO:0000313" key="13">
    <source>
        <dbReference type="EMBL" id="AFG44115.1"/>
    </source>
</evidence>
<dbReference type="EMBL" id="FJ096321">
    <property type="protein sequence ID" value="AFG44112.1"/>
    <property type="molecule type" value="Genomic_DNA"/>
</dbReference>
<dbReference type="EMBL" id="FJ096319">
    <property type="protein sequence ID" value="AFG44104.1"/>
    <property type="molecule type" value="Genomic_DNA"/>
</dbReference>
<sequence>NSSSSVDAGKVVACKSACLAFDLDQFCCRNEYNAPAKCLPTMYSRVFKKACPAAYSYAYDTPSPLFSCTSANAFTITFCPPRFHRVDKDTAMDLFHSLQLL</sequence>
<keyword evidence="1" id="KW-1015">Disulfide bond</keyword>
<evidence type="ECO:0000313" key="14">
    <source>
        <dbReference type="EMBL" id="AFG44116.1"/>
    </source>
</evidence>